<evidence type="ECO:0000256" key="4">
    <source>
        <dbReference type="ARBA" id="ARBA00022643"/>
    </source>
</evidence>
<evidence type="ECO:0000259" key="6">
    <source>
        <dbReference type="Pfam" id="PF00881"/>
    </source>
</evidence>
<dbReference type="Proteomes" id="UP001501410">
    <property type="component" value="Unassembled WGS sequence"/>
</dbReference>
<dbReference type="RefSeq" id="WP_344822240.1">
    <property type="nucleotide sequence ID" value="NZ_BAABEZ010000002.1"/>
</dbReference>
<evidence type="ECO:0000256" key="3">
    <source>
        <dbReference type="ARBA" id="ARBA00022630"/>
    </source>
</evidence>
<name>A0ABP8MFV8_9BACT</name>
<reference evidence="8" key="1">
    <citation type="journal article" date="2019" name="Int. J. Syst. Evol. Microbiol.">
        <title>The Global Catalogue of Microorganisms (GCM) 10K type strain sequencing project: providing services to taxonomists for standard genome sequencing and annotation.</title>
        <authorList>
            <consortium name="The Broad Institute Genomics Platform"/>
            <consortium name="The Broad Institute Genome Sequencing Center for Infectious Disease"/>
            <person name="Wu L."/>
            <person name="Ma J."/>
        </authorList>
    </citation>
    <scope>NUCLEOTIDE SEQUENCE [LARGE SCALE GENOMIC DNA]</scope>
    <source>
        <strain evidence="8">JCM 31921</strain>
    </source>
</reference>
<sequence>MQSNLIDLLNYRYATKRMNGQIIPEAKVNNILQAIQLAPTSAGLQPFRVFVISDREKLKEISEKACQQPQILEGSHLLVFASWKELNEDAVNEYMNRIADTRGVPVESLDGFKGNLMGLTRRDQKENQQWAARQAYIALGIATVAAAEQGVDATPMEGFNPDAMDAVLGLEEMGLRSNVLLALGYRDEQNDYLLGAKKVRRSHDQLFTEI</sequence>
<dbReference type="Pfam" id="PF00881">
    <property type="entry name" value="Nitroreductase"/>
    <property type="match status" value="1"/>
</dbReference>
<dbReference type="PANTHER" id="PTHR43673">
    <property type="entry name" value="NAD(P)H NITROREDUCTASE YDGI-RELATED"/>
    <property type="match status" value="1"/>
</dbReference>
<evidence type="ECO:0000256" key="2">
    <source>
        <dbReference type="ARBA" id="ARBA00007118"/>
    </source>
</evidence>
<dbReference type="Gene3D" id="3.40.109.10">
    <property type="entry name" value="NADH Oxidase"/>
    <property type="match status" value="1"/>
</dbReference>
<keyword evidence="3" id="KW-0285">Flavoprotein</keyword>
<keyword evidence="5" id="KW-0560">Oxidoreductase</keyword>
<evidence type="ECO:0000256" key="5">
    <source>
        <dbReference type="ARBA" id="ARBA00023002"/>
    </source>
</evidence>
<protein>
    <submittedName>
        <fullName evidence="7">NAD(P)H-dependent oxidoreductase</fullName>
    </submittedName>
</protein>
<accession>A0ABP8MFV8</accession>
<evidence type="ECO:0000256" key="1">
    <source>
        <dbReference type="ARBA" id="ARBA00001917"/>
    </source>
</evidence>
<dbReference type="EMBL" id="BAABEZ010000002">
    <property type="protein sequence ID" value="GAA4449724.1"/>
    <property type="molecule type" value="Genomic_DNA"/>
</dbReference>
<dbReference type="SUPFAM" id="SSF55469">
    <property type="entry name" value="FMN-dependent nitroreductase-like"/>
    <property type="match status" value="1"/>
</dbReference>
<dbReference type="InterPro" id="IPR029479">
    <property type="entry name" value="Nitroreductase"/>
</dbReference>
<gene>
    <name evidence="7" type="ORF">GCM10023092_04490</name>
</gene>
<organism evidence="7 8">
    <name type="scientific">Rurimicrobium arvi</name>
    <dbReference type="NCBI Taxonomy" id="2049916"/>
    <lineage>
        <taxon>Bacteria</taxon>
        <taxon>Pseudomonadati</taxon>
        <taxon>Bacteroidota</taxon>
        <taxon>Chitinophagia</taxon>
        <taxon>Chitinophagales</taxon>
        <taxon>Chitinophagaceae</taxon>
        <taxon>Rurimicrobium</taxon>
    </lineage>
</organism>
<comment type="cofactor">
    <cofactor evidence="1">
        <name>FMN</name>
        <dbReference type="ChEBI" id="CHEBI:58210"/>
    </cofactor>
</comment>
<feature type="domain" description="Nitroreductase" evidence="6">
    <location>
        <begin position="11"/>
        <end position="185"/>
    </location>
</feature>
<evidence type="ECO:0000313" key="7">
    <source>
        <dbReference type="EMBL" id="GAA4449724.1"/>
    </source>
</evidence>
<keyword evidence="4" id="KW-0288">FMN</keyword>
<evidence type="ECO:0000313" key="8">
    <source>
        <dbReference type="Proteomes" id="UP001501410"/>
    </source>
</evidence>
<keyword evidence="8" id="KW-1185">Reference proteome</keyword>
<dbReference type="InterPro" id="IPR000415">
    <property type="entry name" value="Nitroreductase-like"/>
</dbReference>
<dbReference type="PANTHER" id="PTHR43673:SF2">
    <property type="entry name" value="NITROREDUCTASE"/>
    <property type="match status" value="1"/>
</dbReference>
<comment type="caution">
    <text evidence="7">The sequence shown here is derived from an EMBL/GenBank/DDBJ whole genome shotgun (WGS) entry which is preliminary data.</text>
</comment>
<proteinExistence type="inferred from homology"/>
<comment type="similarity">
    <text evidence="2">Belongs to the nitroreductase family.</text>
</comment>